<reference evidence="5" key="1">
    <citation type="journal article" date="2019" name="Int. J. Syst. Evol. Microbiol.">
        <title>The Global Catalogue of Microorganisms (GCM) 10K type strain sequencing project: providing services to taxonomists for standard genome sequencing and annotation.</title>
        <authorList>
            <consortium name="The Broad Institute Genomics Platform"/>
            <consortium name="The Broad Institute Genome Sequencing Center for Infectious Disease"/>
            <person name="Wu L."/>
            <person name="Ma J."/>
        </authorList>
    </citation>
    <scope>NUCLEOTIDE SEQUENCE [LARGE SCALE GENOMIC DNA]</scope>
    <source>
        <strain evidence="5">JCM 3369</strain>
    </source>
</reference>
<feature type="domain" description="DNA-binding phage zinc finger" evidence="3">
    <location>
        <begin position="181"/>
        <end position="219"/>
    </location>
</feature>
<sequence length="342" mass="37763">MLWVLGAWGAMRWGELIGLEQSFYRDPKVFVEWQLAEYDDGRFRREGPKDDSYRIDEPGFFGAVEMPPGLAALMREQISRRPPRACSCEDGRCGGEGRFVFLGPKGGHPRRGNYSRRYWRPACDGVYPQEDGRRSRPARPVLVDMAAGWPGVPLTPAWPFATGPQWSPPRGPGMTRHDSAQQQALKVPCPDCEQARGRPCVSGTGKAVPTHRARITAALDGPGVALASWLPIKPGLTPHGLRHSHKVWMDEDGMPEILKHDRMGQVMPGIGGVYSHVSPAMRADLVDALQRRWENALAARAALCPRSPVRLLDELLAPQRETTSKVVSRTSPKRRSSAAAVG</sequence>
<name>A0ABW2CRJ4_9ACTN</name>
<evidence type="ECO:0000256" key="2">
    <source>
        <dbReference type="SAM" id="MobiDB-lite"/>
    </source>
</evidence>
<dbReference type="EMBL" id="JBHSXS010000020">
    <property type="protein sequence ID" value="MFC6883601.1"/>
    <property type="molecule type" value="Genomic_DNA"/>
</dbReference>
<keyword evidence="5" id="KW-1185">Reference proteome</keyword>
<organism evidence="4 5">
    <name type="scientific">Actinomadura yumaensis</name>
    <dbReference type="NCBI Taxonomy" id="111807"/>
    <lineage>
        <taxon>Bacteria</taxon>
        <taxon>Bacillati</taxon>
        <taxon>Actinomycetota</taxon>
        <taxon>Actinomycetes</taxon>
        <taxon>Streptosporangiales</taxon>
        <taxon>Thermomonosporaceae</taxon>
        <taxon>Actinomadura</taxon>
    </lineage>
</organism>
<dbReference type="SUPFAM" id="SSF56349">
    <property type="entry name" value="DNA breaking-rejoining enzymes"/>
    <property type="match status" value="1"/>
</dbReference>
<dbReference type="RefSeq" id="WP_160821218.1">
    <property type="nucleotide sequence ID" value="NZ_JBHSXE010000001.1"/>
</dbReference>
<feature type="region of interest" description="Disordered" evidence="2">
    <location>
        <begin position="321"/>
        <end position="342"/>
    </location>
</feature>
<accession>A0ABW2CRJ4</accession>
<dbReference type="InterPro" id="IPR056911">
    <property type="entry name" value="Phage_Znf_bind_put"/>
</dbReference>
<comment type="caution">
    <text evidence="4">The sequence shown here is derived from an EMBL/GenBank/DDBJ whole genome shotgun (WGS) entry which is preliminary data.</text>
</comment>
<dbReference type="InterPro" id="IPR011010">
    <property type="entry name" value="DNA_brk_join_enz"/>
</dbReference>
<protein>
    <recommendedName>
        <fullName evidence="3">DNA-binding phage zinc finger domain-containing protein</fullName>
    </recommendedName>
</protein>
<keyword evidence="1" id="KW-0233">DNA recombination</keyword>
<evidence type="ECO:0000256" key="1">
    <source>
        <dbReference type="ARBA" id="ARBA00023172"/>
    </source>
</evidence>
<evidence type="ECO:0000313" key="5">
    <source>
        <dbReference type="Proteomes" id="UP001596380"/>
    </source>
</evidence>
<gene>
    <name evidence="4" type="ORF">ACFQKB_27840</name>
</gene>
<dbReference type="Pfam" id="PF24623">
    <property type="entry name" value="Phage_zn_bind_8"/>
    <property type="match status" value="1"/>
</dbReference>
<dbReference type="InterPro" id="IPR013762">
    <property type="entry name" value="Integrase-like_cat_sf"/>
</dbReference>
<evidence type="ECO:0000313" key="4">
    <source>
        <dbReference type="EMBL" id="MFC6883601.1"/>
    </source>
</evidence>
<dbReference type="Proteomes" id="UP001596380">
    <property type="component" value="Unassembled WGS sequence"/>
</dbReference>
<evidence type="ECO:0000259" key="3">
    <source>
        <dbReference type="Pfam" id="PF24623"/>
    </source>
</evidence>
<feature type="compositionally biased region" description="Polar residues" evidence="2">
    <location>
        <begin position="321"/>
        <end position="330"/>
    </location>
</feature>
<proteinExistence type="predicted"/>
<dbReference type="Gene3D" id="1.10.443.10">
    <property type="entry name" value="Intergrase catalytic core"/>
    <property type="match status" value="2"/>
</dbReference>